<feature type="transmembrane region" description="Helical" evidence="1">
    <location>
        <begin position="379"/>
        <end position="397"/>
    </location>
</feature>
<proteinExistence type="predicted"/>
<dbReference type="RefSeq" id="WP_062382531.1">
    <property type="nucleotide sequence ID" value="NZ_CP014544.1"/>
</dbReference>
<keyword evidence="1" id="KW-0472">Membrane</keyword>
<protein>
    <submittedName>
        <fullName evidence="2">Uncharacterized protein</fullName>
    </submittedName>
</protein>
<feature type="transmembrane region" description="Helical" evidence="1">
    <location>
        <begin position="6"/>
        <end position="21"/>
    </location>
</feature>
<feature type="transmembrane region" description="Helical" evidence="1">
    <location>
        <begin position="256"/>
        <end position="271"/>
    </location>
</feature>
<dbReference type="AlphaFoldDB" id="A0A127M176"/>
<evidence type="ECO:0000313" key="2">
    <source>
        <dbReference type="EMBL" id="AMO66976.1"/>
    </source>
</evidence>
<dbReference type="KEGG" id="zal:AZF00_01080"/>
<keyword evidence="1" id="KW-1133">Transmembrane helix</keyword>
<reference evidence="2 3" key="1">
    <citation type="submission" date="2015-12" db="EMBL/GenBank/DDBJ databases">
        <authorList>
            <person name="Shamseldin A."/>
            <person name="Moawad H."/>
            <person name="Abd El-Rahim W.M."/>
            <person name="Sadowsky M.J."/>
        </authorList>
    </citation>
    <scope>NUCLEOTIDE SEQUENCE [LARGE SCALE GENOMIC DNA]</scope>
    <source>
        <strain evidence="2 3">SM2</strain>
    </source>
</reference>
<accession>A0A127M176</accession>
<sequence>MIFLIELVFLFLLAINLYFISRRKYSFTLFCVPLYLVFSDYLLFFSGYGLGEVSVAKIFVELVFVQVFLCYLFRRGGRLTGQGFVLFLFVASALLLVWGAGQNGFVSAVNGWRSIFLYIFLAEMIVHDAGDKLSLNAFVNGIIFVCVANGLIAIYQYYSYDGNIESTWRYELIQASWEYSQIEWHERFMSYQLERDEKLRASGLMNSALLFGFVASLAFVLCVRGFLVFKSKGARFAFILAGGVLILSVHVSQVRTAIFVIVFSALYASYFDRIKSKAVFGVAAFLLAPIFILFVGYFFSALLDSSAQGRVLQYYDAISSVSLMGEGLGKYVGRFDSFYVYSFRELGVFSILPIWYLVRAISRVNYDVHRQMKKNDKRAFSLMMALILSLSSVMAVQHTAGSVFYFCIVFLLCVSGSNELPNRVHRSAI</sequence>
<evidence type="ECO:0000313" key="3">
    <source>
        <dbReference type="Proteomes" id="UP000074119"/>
    </source>
</evidence>
<feature type="transmembrane region" description="Helical" evidence="1">
    <location>
        <begin position="28"/>
        <end position="48"/>
    </location>
</feature>
<feature type="transmembrane region" description="Helical" evidence="1">
    <location>
        <begin position="138"/>
        <end position="158"/>
    </location>
</feature>
<feature type="transmembrane region" description="Helical" evidence="1">
    <location>
        <begin position="54"/>
        <end position="72"/>
    </location>
</feature>
<keyword evidence="1" id="KW-0812">Transmembrane</keyword>
<evidence type="ECO:0000256" key="1">
    <source>
        <dbReference type="SAM" id="Phobius"/>
    </source>
</evidence>
<dbReference type="EMBL" id="CP014544">
    <property type="protein sequence ID" value="AMO66976.1"/>
    <property type="molecule type" value="Genomic_DNA"/>
</dbReference>
<feature type="transmembrane region" description="Helical" evidence="1">
    <location>
        <begin position="208"/>
        <end position="227"/>
    </location>
</feature>
<gene>
    <name evidence="2" type="ORF">AZF00_01080</name>
</gene>
<dbReference type="Proteomes" id="UP000074119">
    <property type="component" value="Chromosome"/>
</dbReference>
<dbReference type="STRING" id="1470434.AZF00_01080"/>
<feature type="transmembrane region" description="Helical" evidence="1">
    <location>
        <begin position="403"/>
        <end position="420"/>
    </location>
</feature>
<feature type="transmembrane region" description="Helical" evidence="1">
    <location>
        <begin position="278"/>
        <end position="299"/>
    </location>
</feature>
<feature type="transmembrane region" description="Helical" evidence="1">
    <location>
        <begin position="338"/>
        <end position="358"/>
    </location>
</feature>
<feature type="transmembrane region" description="Helical" evidence="1">
    <location>
        <begin position="84"/>
        <end position="101"/>
    </location>
</feature>
<organism evidence="2 3">
    <name type="scientific">Zhongshania aliphaticivorans</name>
    <dbReference type="NCBI Taxonomy" id="1470434"/>
    <lineage>
        <taxon>Bacteria</taxon>
        <taxon>Pseudomonadati</taxon>
        <taxon>Pseudomonadota</taxon>
        <taxon>Gammaproteobacteria</taxon>
        <taxon>Cellvibrionales</taxon>
        <taxon>Spongiibacteraceae</taxon>
        <taxon>Zhongshania</taxon>
    </lineage>
</organism>
<name>A0A127M176_9GAMM</name>